<reference evidence="1 2" key="1">
    <citation type="submission" date="2023-07" db="EMBL/GenBank/DDBJ databases">
        <title>Genomic Encyclopedia of Type Strains, Phase IV (KMG-IV): sequencing the most valuable type-strain genomes for metagenomic binning, comparative biology and taxonomic classification.</title>
        <authorList>
            <person name="Goeker M."/>
        </authorList>
    </citation>
    <scope>NUCLEOTIDE SEQUENCE [LARGE SCALE GENOMIC DNA]</scope>
    <source>
        <strain evidence="1 2">DSM 12751</strain>
    </source>
</reference>
<organism evidence="1 2">
    <name type="scientific">Caldalkalibacillus horti</name>
    <dbReference type="NCBI Taxonomy" id="77523"/>
    <lineage>
        <taxon>Bacteria</taxon>
        <taxon>Bacillati</taxon>
        <taxon>Bacillota</taxon>
        <taxon>Bacilli</taxon>
        <taxon>Bacillales</taxon>
        <taxon>Bacillaceae</taxon>
        <taxon>Caldalkalibacillus</taxon>
    </lineage>
</organism>
<dbReference type="PANTHER" id="PTHR31891">
    <property type="entry name" value="FORMAMIDASE C869.04-RELATED"/>
    <property type="match status" value="1"/>
</dbReference>
<evidence type="ECO:0000313" key="1">
    <source>
        <dbReference type="EMBL" id="MDQ0168310.1"/>
    </source>
</evidence>
<gene>
    <name evidence="1" type="ORF">J2S11_004272</name>
</gene>
<dbReference type="GO" id="GO:0004040">
    <property type="term" value="F:amidase activity"/>
    <property type="evidence" value="ECO:0007669"/>
    <property type="project" value="UniProtKB-EC"/>
</dbReference>
<protein>
    <submittedName>
        <fullName evidence="1">Amidase</fullName>
        <ecNumber evidence="1">3.5.1.4</ecNumber>
    </submittedName>
</protein>
<dbReference type="Gene3D" id="3.10.28.20">
    <property type="entry name" value="Acetamidase/Formamidase-like domains"/>
    <property type="match status" value="1"/>
</dbReference>
<keyword evidence="2" id="KW-1185">Reference proteome</keyword>
<dbReference type="EMBL" id="JAUSTY010000027">
    <property type="protein sequence ID" value="MDQ0168310.1"/>
    <property type="molecule type" value="Genomic_DNA"/>
</dbReference>
<dbReference type="RefSeq" id="WP_307397950.1">
    <property type="nucleotide sequence ID" value="NZ_BAAADK010000004.1"/>
</dbReference>
<dbReference type="Proteomes" id="UP001235840">
    <property type="component" value="Unassembled WGS sequence"/>
</dbReference>
<proteinExistence type="predicted"/>
<dbReference type="Pfam" id="PF03069">
    <property type="entry name" value="FmdA_AmdA"/>
    <property type="match status" value="2"/>
</dbReference>
<evidence type="ECO:0000313" key="2">
    <source>
        <dbReference type="Proteomes" id="UP001235840"/>
    </source>
</evidence>
<dbReference type="PANTHER" id="PTHR31891:SF1">
    <property type="entry name" value="FORMAMIDASE C869.04-RELATED"/>
    <property type="match status" value="1"/>
</dbReference>
<dbReference type="InterPro" id="IPR004304">
    <property type="entry name" value="FmdA_AmdA"/>
</dbReference>
<dbReference type="EC" id="3.5.1.4" evidence="1"/>
<dbReference type="Gene3D" id="2.60.120.580">
    <property type="entry name" value="Acetamidase/Formamidase-like domains"/>
    <property type="match status" value="1"/>
</dbReference>
<accession>A0ABT9W4Z9</accession>
<dbReference type="SUPFAM" id="SSF141130">
    <property type="entry name" value="Acetamidase/Formamidase-like"/>
    <property type="match status" value="1"/>
</dbReference>
<keyword evidence="1" id="KW-0378">Hydrolase</keyword>
<sequence>MSTLSYDSGIIYEFNKENPYTKEVSSGTTLTIQTYDCFQNQIQTPETEVSAIDWDKINPATGPIYIREAKPGDILKVKIEKIDIGDQGVMVVGPNLGVMGHCIEKMESKTLPIQEDKILFDTIELPLNKMIGVIGVAPDGEGVNCGTPGAHGGNMDNKLITEGATLYFPVFVEGALFALGDLHAAMGDGEVSVSGVEVAGEVTVTLEVVKGDLLKQPMLENEYSFVQIASASTLDEATKIATTEMIDRIVAKSKRSLSEITMLMSAVGQAEICQIVDPLMTARFVVPKWLLKQLDISLINE</sequence>
<name>A0ABT9W4Z9_9BACI</name>
<dbReference type="Gene3D" id="2.40.10.120">
    <property type="match status" value="1"/>
</dbReference>
<comment type="caution">
    <text evidence="1">The sequence shown here is derived from an EMBL/GenBank/DDBJ whole genome shotgun (WGS) entry which is preliminary data.</text>
</comment>